<name>A0ABY7AYY5_9PSEU</name>
<keyword evidence="2" id="KW-1185">Reference proteome</keyword>
<dbReference type="Proteomes" id="UP001163203">
    <property type="component" value="Chromosome"/>
</dbReference>
<dbReference type="RefSeq" id="WP_268755144.1">
    <property type="nucleotide sequence ID" value="NZ_CP113836.1"/>
</dbReference>
<dbReference type="EMBL" id="CP113836">
    <property type="protein sequence ID" value="WAL64925.1"/>
    <property type="molecule type" value="Genomic_DNA"/>
</dbReference>
<evidence type="ECO:0000313" key="2">
    <source>
        <dbReference type="Proteomes" id="UP001163203"/>
    </source>
</evidence>
<organism evidence="1 2">
    <name type="scientific">Amycolatopsis cynarae</name>
    <dbReference type="NCBI Taxonomy" id="2995223"/>
    <lineage>
        <taxon>Bacteria</taxon>
        <taxon>Bacillati</taxon>
        <taxon>Actinomycetota</taxon>
        <taxon>Actinomycetes</taxon>
        <taxon>Pseudonocardiales</taxon>
        <taxon>Pseudonocardiaceae</taxon>
        <taxon>Amycolatopsis</taxon>
    </lineage>
</organism>
<reference evidence="1" key="1">
    <citation type="submission" date="2022-11" db="EMBL/GenBank/DDBJ databases">
        <authorList>
            <person name="Mo P."/>
        </authorList>
    </citation>
    <scope>NUCLEOTIDE SEQUENCE</scope>
    <source>
        <strain evidence="1">HUAS 11-8</strain>
    </source>
</reference>
<gene>
    <name evidence="1" type="ORF">ORV05_28955</name>
</gene>
<sequence length="86" mass="9767">MTHLSRLVLWARTLDEATVRWWPTRYGDLHISIQGRAGGLVMHVYGGIAFRDCDGLISLDTDERQDVTLNELTALRDLLQSREVTA</sequence>
<evidence type="ECO:0000313" key="1">
    <source>
        <dbReference type="EMBL" id="WAL64925.1"/>
    </source>
</evidence>
<accession>A0ABY7AYY5</accession>
<protein>
    <submittedName>
        <fullName evidence="1">Uncharacterized protein</fullName>
    </submittedName>
</protein>
<proteinExistence type="predicted"/>